<evidence type="ECO:0000256" key="3">
    <source>
        <dbReference type="ARBA" id="ARBA00012588"/>
    </source>
</evidence>
<proteinExistence type="predicted"/>
<organism evidence="8">
    <name type="scientific">Sesamum angustifolium</name>
    <dbReference type="NCBI Taxonomy" id="2727405"/>
    <lineage>
        <taxon>Eukaryota</taxon>
        <taxon>Viridiplantae</taxon>
        <taxon>Streptophyta</taxon>
        <taxon>Embryophyta</taxon>
        <taxon>Tracheophyta</taxon>
        <taxon>Spermatophyta</taxon>
        <taxon>Magnoliopsida</taxon>
        <taxon>eudicotyledons</taxon>
        <taxon>Gunneridae</taxon>
        <taxon>Pentapetalae</taxon>
        <taxon>asterids</taxon>
        <taxon>lamiids</taxon>
        <taxon>Lamiales</taxon>
        <taxon>Pedaliaceae</taxon>
        <taxon>Sesamum</taxon>
    </lineage>
</organism>
<evidence type="ECO:0000256" key="4">
    <source>
        <dbReference type="ARBA" id="ARBA00022676"/>
    </source>
</evidence>
<dbReference type="Gene3D" id="3.40.50.2000">
    <property type="entry name" value="Glycogen Phosphorylase B"/>
    <property type="match status" value="1"/>
</dbReference>
<evidence type="ECO:0000256" key="1">
    <source>
        <dbReference type="ARBA" id="ARBA00001478"/>
    </source>
</evidence>
<evidence type="ECO:0000256" key="6">
    <source>
        <dbReference type="ARBA" id="ARBA00022922"/>
    </source>
</evidence>
<keyword evidence="5" id="KW-0808">Transferase</keyword>
<evidence type="ECO:0000256" key="2">
    <source>
        <dbReference type="ARBA" id="ARBA00004727"/>
    </source>
</evidence>
<dbReference type="EC" id="2.4.1.21" evidence="3"/>
<keyword evidence="6" id="KW-0750">Starch biosynthesis</keyword>
<name>A0AAW2NKD7_9LAMI</name>
<dbReference type="GO" id="GO:0009011">
    <property type="term" value="F:alpha-1,4-glucan glucosyltransferase (ADP-glucose donor) activity"/>
    <property type="evidence" value="ECO:0007669"/>
    <property type="project" value="UniProtKB-EC"/>
</dbReference>
<dbReference type="PANTHER" id="PTHR46083:SF3">
    <property type="entry name" value="UDP-GLYCOSYLTRANSFERASE SUPERFAMILY PROTEIN"/>
    <property type="match status" value="1"/>
</dbReference>
<dbReference type="EMBL" id="JACGWK010000007">
    <property type="protein sequence ID" value="KAL0343418.1"/>
    <property type="molecule type" value="Genomic_DNA"/>
</dbReference>
<evidence type="ECO:0000259" key="7">
    <source>
        <dbReference type="Pfam" id="PF08323"/>
    </source>
</evidence>
<dbReference type="PANTHER" id="PTHR46083">
    <property type="match status" value="1"/>
</dbReference>
<dbReference type="GO" id="GO:0019252">
    <property type="term" value="P:starch biosynthetic process"/>
    <property type="evidence" value="ECO:0007669"/>
    <property type="project" value="UniProtKB-KW"/>
</dbReference>
<sequence length="476" mass="54537">MALLSFTICLHGIEVEEFLALVIFKLDWICFELKPTISGTLERAPAYLEILSQATTHFLLQFRLGSLSDMEVHQRNLKSIDNEKEEKSNDIWQLFKEAQQNILYLNKQRLLAMEELERLKIERNLLLDRVEQLEMKNQANVRRDKFTISSELLLRIDSLVLNGVISSMEASDLRRLIIDARGSSVDDLYGLNCKNDAEFLAELHHFSKNSKKVVHGIGVTFIQPVYYSSLFSHDKVYGYSNDFERFTYFSRASLDYLVKSGKKPDVLHVHNWHTSIVGPLFWDVFVSQGFEGTRILLTCQGFDSKCLEQPEKLALCGLDPSRLLRPDRLQDDNKSHLVNILKVGCIYPDILDADIEELKTLVWMASRRGVQLKAIKYGAAPVPLHSADSRFRLFGDDESTTFSQYINHTFANMSLGQAIDEIVTCFSPSTKAENLFLKNNPSQWNTRMIDAMEKDFSWDSECADVHISAYAAVKRL</sequence>
<feature type="domain" description="Starch synthase catalytic" evidence="7">
    <location>
        <begin position="213"/>
        <end position="350"/>
    </location>
</feature>
<evidence type="ECO:0000313" key="8">
    <source>
        <dbReference type="EMBL" id="KAL0343418.1"/>
    </source>
</evidence>
<dbReference type="Pfam" id="PF08323">
    <property type="entry name" value="Glyco_transf_5"/>
    <property type="match status" value="1"/>
</dbReference>
<reference evidence="8" key="2">
    <citation type="journal article" date="2024" name="Plant">
        <title>Genomic evolution and insights into agronomic trait innovations of Sesamum species.</title>
        <authorList>
            <person name="Miao H."/>
            <person name="Wang L."/>
            <person name="Qu L."/>
            <person name="Liu H."/>
            <person name="Sun Y."/>
            <person name="Le M."/>
            <person name="Wang Q."/>
            <person name="Wei S."/>
            <person name="Zheng Y."/>
            <person name="Lin W."/>
            <person name="Duan Y."/>
            <person name="Cao H."/>
            <person name="Xiong S."/>
            <person name="Wang X."/>
            <person name="Wei L."/>
            <person name="Li C."/>
            <person name="Ma Q."/>
            <person name="Ju M."/>
            <person name="Zhao R."/>
            <person name="Li G."/>
            <person name="Mu C."/>
            <person name="Tian Q."/>
            <person name="Mei H."/>
            <person name="Zhang T."/>
            <person name="Gao T."/>
            <person name="Zhang H."/>
        </authorList>
    </citation>
    <scope>NUCLEOTIDE SEQUENCE</scope>
    <source>
        <strain evidence="8">G01</strain>
    </source>
</reference>
<evidence type="ECO:0000256" key="5">
    <source>
        <dbReference type="ARBA" id="ARBA00022679"/>
    </source>
</evidence>
<comment type="pathway">
    <text evidence="2">Glycan biosynthesis; starch biosynthesis.</text>
</comment>
<dbReference type="AlphaFoldDB" id="A0AAW2NKD7"/>
<gene>
    <name evidence="8" type="ORF">Sangu_1229200</name>
</gene>
<comment type="caution">
    <text evidence="8">The sequence shown here is derived from an EMBL/GenBank/DDBJ whole genome shotgun (WGS) entry which is preliminary data.</text>
</comment>
<reference evidence="8" key="1">
    <citation type="submission" date="2020-06" db="EMBL/GenBank/DDBJ databases">
        <authorList>
            <person name="Li T."/>
            <person name="Hu X."/>
            <person name="Zhang T."/>
            <person name="Song X."/>
            <person name="Zhang H."/>
            <person name="Dai N."/>
            <person name="Sheng W."/>
            <person name="Hou X."/>
            <person name="Wei L."/>
        </authorList>
    </citation>
    <scope>NUCLEOTIDE SEQUENCE</scope>
    <source>
        <strain evidence="8">G01</strain>
        <tissue evidence="8">Leaf</tissue>
    </source>
</reference>
<keyword evidence="4" id="KW-0328">Glycosyltransferase</keyword>
<dbReference type="SUPFAM" id="SSF53756">
    <property type="entry name" value="UDP-Glycosyltransferase/glycogen phosphorylase"/>
    <property type="match status" value="1"/>
</dbReference>
<comment type="catalytic activity">
    <reaction evidence="1">
        <text>[(1-&gt;4)-alpha-D-glucosyl](n) + ADP-alpha-D-glucose = [(1-&gt;4)-alpha-D-glucosyl](n+1) + ADP + H(+)</text>
        <dbReference type="Rhea" id="RHEA:18189"/>
        <dbReference type="Rhea" id="RHEA-COMP:9584"/>
        <dbReference type="Rhea" id="RHEA-COMP:9587"/>
        <dbReference type="ChEBI" id="CHEBI:15378"/>
        <dbReference type="ChEBI" id="CHEBI:15444"/>
        <dbReference type="ChEBI" id="CHEBI:57498"/>
        <dbReference type="ChEBI" id="CHEBI:456216"/>
        <dbReference type="EC" id="2.4.1.21"/>
    </reaction>
</comment>
<protein>
    <recommendedName>
        <fullName evidence="3">starch synthase</fullName>
        <ecNumber evidence="3">2.4.1.21</ecNumber>
    </recommendedName>
</protein>
<dbReference type="InterPro" id="IPR013534">
    <property type="entry name" value="Starch_synth_cat_dom"/>
</dbReference>
<accession>A0AAW2NKD7</accession>